<evidence type="ECO:0000256" key="1">
    <source>
        <dbReference type="SAM" id="MobiDB-lite"/>
    </source>
</evidence>
<feature type="compositionally biased region" description="Low complexity" evidence="1">
    <location>
        <begin position="75"/>
        <end position="87"/>
    </location>
</feature>
<name>A0A183NLD6_9TREM</name>
<evidence type="ECO:0000313" key="2">
    <source>
        <dbReference type="EMBL" id="VDO90493.1"/>
    </source>
</evidence>
<feature type="region of interest" description="Disordered" evidence="1">
    <location>
        <begin position="66"/>
        <end position="87"/>
    </location>
</feature>
<dbReference type="Proteomes" id="UP000269396">
    <property type="component" value="Unassembled WGS sequence"/>
</dbReference>
<evidence type="ECO:0000313" key="3">
    <source>
        <dbReference type="Proteomes" id="UP000269396"/>
    </source>
</evidence>
<dbReference type="AlphaFoldDB" id="A0A183NLD6"/>
<reference evidence="2 3" key="1">
    <citation type="submission" date="2018-11" db="EMBL/GenBank/DDBJ databases">
        <authorList>
            <consortium name="Pathogen Informatics"/>
        </authorList>
    </citation>
    <scope>NUCLEOTIDE SEQUENCE [LARGE SCALE GENOMIC DNA]</scope>
    <source>
        <strain>Denwood</strain>
        <strain evidence="3">Zambia</strain>
    </source>
</reference>
<sequence length="87" mass="9926">MVWSWSFRRSSERHHQHKLQVEVKCSNLSTRGSTSRCTEQAVNHMWRDSNTSLLPEVHADDAVQKNDESITTKLSSSKNKTPSISSI</sequence>
<accession>A0A183NLD6</accession>
<keyword evidence="3" id="KW-1185">Reference proteome</keyword>
<organism evidence="2 3">
    <name type="scientific">Schistosoma mattheei</name>
    <dbReference type="NCBI Taxonomy" id="31246"/>
    <lineage>
        <taxon>Eukaryota</taxon>
        <taxon>Metazoa</taxon>
        <taxon>Spiralia</taxon>
        <taxon>Lophotrochozoa</taxon>
        <taxon>Platyhelminthes</taxon>
        <taxon>Trematoda</taxon>
        <taxon>Digenea</taxon>
        <taxon>Strigeidida</taxon>
        <taxon>Schistosomatoidea</taxon>
        <taxon>Schistosomatidae</taxon>
        <taxon>Schistosoma</taxon>
    </lineage>
</organism>
<dbReference type="EMBL" id="UZAL01004540">
    <property type="protein sequence ID" value="VDO90493.1"/>
    <property type="molecule type" value="Genomic_DNA"/>
</dbReference>
<protein>
    <submittedName>
        <fullName evidence="2">Uncharacterized protein</fullName>
    </submittedName>
</protein>
<gene>
    <name evidence="2" type="ORF">SMTD_LOCUS2924</name>
</gene>
<proteinExistence type="predicted"/>